<dbReference type="Proteomes" id="UP000033647">
    <property type="component" value="Unassembled WGS sequence"/>
</dbReference>
<dbReference type="AlphaFoldDB" id="A0A0F4GNT6"/>
<dbReference type="STRING" id="1047168.A0A0F4GNT6"/>
<reference evidence="1 2" key="1">
    <citation type="submission" date="2015-03" db="EMBL/GenBank/DDBJ databases">
        <title>RNA-seq based gene annotation and comparative genomics of four Zymoseptoria species reveal species-specific pathogenicity related genes and transposable element activity.</title>
        <authorList>
            <person name="Grandaubert J."/>
            <person name="Bhattacharyya A."/>
            <person name="Stukenbrock E.H."/>
        </authorList>
    </citation>
    <scope>NUCLEOTIDE SEQUENCE [LARGE SCALE GENOMIC DNA]</scope>
    <source>
        <strain evidence="1 2">Zb18110</strain>
    </source>
</reference>
<gene>
    <name evidence="1" type="ORF">TI39_contig374g00010</name>
</gene>
<sequence>MDAASYYRDRSTLLLPVRGLCSFTPVSSAYQGNVGNLPQAEASHQRQITHLVLRKLVTSSFKTAWDTGARDWGVVIYRCMSIALSPALGCRPDDITTAWLQDHDLNYLAYVDITVTMKKGGKTINALSATVVIRNGKGHK</sequence>
<evidence type="ECO:0000313" key="1">
    <source>
        <dbReference type="EMBL" id="KJX99079.1"/>
    </source>
</evidence>
<dbReference type="OrthoDB" id="3800957at2759"/>
<dbReference type="EMBL" id="LAFY01000366">
    <property type="protein sequence ID" value="KJX99079.1"/>
    <property type="molecule type" value="Genomic_DNA"/>
</dbReference>
<accession>A0A0F4GNT6</accession>
<keyword evidence="2" id="KW-1185">Reference proteome</keyword>
<comment type="caution">
    <text evidence="1">The sequence shown here is derived from an EMBL/GenBank/DDBJ whole genome shotgun (WGS) entry which is preliminary data.</text>
</comment>
<evidence type="ECO:0000313" key="2">
    <source>
        <dbReference type="Proteomes" id="UP000033647"/>
    </source>
</evidence>
<organism evidence="1 2">
    <name type="scientific">Zymoseptoria brevis</name>
    <dbReference type="NCBI Taxonomy" id="1047168"/>
    <lineage>
        <taxon>Eukaryota</taxon>
        <taxon>Fungi</taxon>
        <taxon>Dikarya</taxon>
        <taxon>Ascomycota</taxon>
        <taxon>Pezizomycotina</taxon>
        <taxon>Dothideomycetes</taxon>
        <taxon>Dothideomycetidae</taxon>
        <taxon>Mycosphaerellales</taxon>
        <taxon>Mycosphaerellaceae</taxon>
        <taxon>Zymoseptoria</taxon>
    </lineage>
</organism>
<name>A0A0F4GNT6_9PEZI</name>
<proteinExistence type="predicted"/>
<protein>
    <submittedName>
        <fullName evidence="1">Uncharacterized protein</fullName>
    </submittedName>
</protein>